<dbReference type="InterPro" id="IPR001412">
    <property type="entry name" value="aa-tRNA-synth_I_CS"/>
</dbReference>
<dbReference type="GO" id="GO:0005759">
    <property type="term" value="C:mitochondrial matrix"/>
    <property type="evidence" value="ECO:0007669"/>
    <property type="project" value="UniProtKB-SubCell"/>
</dbReference>
<reference evidence="13" key="2">
    <citation type="submission" date="2021-01" db="EMBL/GenBank/DDBJ databases">
        <authorList>
            <person name="Schikora-Tamarit M.A."/>
        </authorList>
    </citation>
    <scope>NUCLEOTIDE SEQUENCE</scope>
    <source>
        <strain evidence="13">CBS2887</strain>
    </source>
</reference>
<dbReference type="InterPro" id="IPR014729">
    <property type="entry name" value="Rossmann-like_a/b/a_fold"/>
</dbReference>
<evidence type="ECO:0000313" key="13">
    <source>
        <dbReference type="EMBL" id="KAH3688403.1"/>
    </source>
</evidence>
<dbReference type="NCBIfam" id="TIGR00233">
    <property type="entry name" value="trpS"/>
    <property type="match status" value="1"/>
</dbReference>
<comment type="caution">
    <text evidence="13">The sequence shown here is derived from an EMBL/GenBank/DDBJ whole genome shotgun (WGS) entry which is preliminary data.</text>
</comment>
<evidence type="ECO:0000256" key="5">
    <source>
        <dbReference type="ARBA" id="ARBA00022741"/>
    </source>
</evidence>
<evidence type="ECO:0000256" key="4">
    <source>
        <dbReference type="ARBA" id="ARBA00022598"/>
    </source>
</evidence>
<name>A0A9P8QCH1_WICPI</name>
<evidence type="ECO:0000256" key="10">
    <source>
        <dbReference type="ARBA" id="ARBA00049929"/>
    </source>
</evidence>
<evidence type="ECO:0000256" key="2">
    <source>
        <dbReference type="ARBA" id="ARBA00005594"/>
    </source>
</evidence>
<dbReference type="OrthoDB" id="15808at2759"/>
<dbReference type="EC" id="6.1.1.2" evidence="3"/>
<dbReference type="FunFam" id="3.40.50.620:FF:000082">
    <property type="entry name" value="MSW1p Mitochondrial tryptophanyl-tRNA synthetase"/>
    <property type="match status" value="1"/>
</dbReference>
<evidence type="ECO:0000256" key="3">
    <source>
        <dbReference type="ARBA" id="ARBA00013161"/>
    </source>
</evidence>
<evidence type="ECO:0000256" key="6">
    <source>
        <dbReference type="ARBA" id="ARBA00022840"/>
    </source>
</evidence>
<keyword evidence="6 12" id="KW-0067">ATP-binding</keyword>
<evidence type="ECO:0000256" key="8">
    <source>
        <dbReference type="ARBA" id="ARBA00023146"/>
    </source>
</evidence>
<dbReference type="GO" id="GO:0070183">
    <property type="term" value="P:mitochondrial tryptophanyl-tRNA aminoacylation"/>
    <property type="evidence" value="ECO:0007669"/>
    <property type="project" value="TreeGrafter"/>
</dbReference>
<evidence type="ECO:0000256" key="1">
    <source>
        <dbReference type="ARBA" id="ARBA00004305"/>
    </source>
</evidence>
<keyword evidence="8 12" id="KW-0030">Aminoacyl-tRNA synthetase</keyword>
<dbReference type="HAMAP" id="MF_00140_B">
    <property type="entry name" value="Trp_tRNA_synth_B"/>
    <property type="match status" value="1"/>
</dbReference>
<dbReference type="AlphaFoldDB" id="A0A9P8QCH1"/>
<keyword evidence="4 12" id="KW-0436">Ligase</keyword>
<dbReference type="Pfam" id="PF00579">
    <property type="entry name" value="tRNA-synt_1b"/>
    <property type="match status" value="1"/>
</dbReference>
<dbReference type="InterPro" id="IPR050203">
    <property type="entry name" value="Trp-tRNA_synthetase"/>
</dbReference>
<protein>
    <recommendedName>
        <fullName evidence="11">Tryptophan--tRNA ligase, mitochondrial</fullName>
        <ecNumber evidence="3">6.1.1.2</ecNumber>
    </recommendedName>
    <alternativeName>
        <fullName evidence="9">Tryptophanyl-tRNA synthetase</fullName>
    </alternativeName>
</protein>
<sequence>MLRRQVLNKGLRFQSTVRSIDFDPTTLDLKPHSTVFSMIQPTGRFHLGNYLGAVKTWKDITTHTPKESNVNLIFGVADLHAITVPKHSAAEMKELRYEAIASILSTGIDSDKAIVYHQSAVQEHAELNWILSCISSMGYLNRMTQWKSKSSDVGANASLGLYAYPVLQAADILLYKSNLVPVGDDQSQHLELCRSIADSFNHKFGKTFPLPNTIFAPTKKILNLKNPAKKMSKSDPDKLSCLYITDEPEVISKKIKKAVTDSIMTEFKFDPENRPGVSNLINIISGLQMKSIADVEAELVGMKSHKEFKDHVTGLIIEEFTEPRLKFNELLKDREHLQRVVNQGNDRARAIASKTIKEVKQKVGLD</sequence>
<keyword evidence="5 12" id="KW-0547">Nucleotide-binding</keyword>
<evidence type="ECO:0000256" key="7">
    <source>
        <dbReference type="ARBA" id="ARBA00022917"/>
    </source>
</evidence>
<evidence type="ECO:0000256" key="11">
    <source>
        <dbReference type="ARBA" id="ARBA00069760"/>
    </source>
</evidence>
<dbReference type="GO" id="GO:0004830">
    <property type="term" value="F:tryptophan-tRNA ligase activity"/>
    <property type="evidence" value="ECO:0007669"/>
    <property type="project" value="UniProtKB-EC"/>
</dbReference>
<comment type="subcellular location">
    <subcellularLocation>
        <location evidence="1">Mitochondrion matrix</location>
    </subcellularLocation>
</comment>
<comment type="catalytic activity">
    <reaction evidence="10">
        <text>tRNA(Trp) + L-tryptophan + ATP = L-tryptophyl-tRNA(Trp) + AMP + diphosphate + H(+)</text>
        <dbReference type="Rhea" id="RHEA:24080"/>
        <dbReference type="Rhea" id="RHEA-COMP:9671"/>
        <dbReference type="Rhea" id="RHEA-COMP:9705"/>
        <dbReference type="ChEBI" id="CHEBI:15378"/>
        <dbReference type="ChEBI" id="CHEBI:30616"/>
        <dbReference type="ChEBI" id="CHEBI:33019"/>
        <dbReference type="ChEBI" id="CHEBI:57912"/>
        <dbReference type="ChEBI" id="CHEBI:78442"/>
        <dbReference type="ChEBI" id="CHEBI:78535"/>
        <dbReference type="ChEBI" id="CHEBI:456215"/>
        <dbReference type="EC" id="6.1.1.2"/>
    </reaction>
</comment>
<keyword evidence="7 12" id="KW-0648">Protein biosynthesis</keyword>
<reference evidence="13" key="1">
    <citation type="journal article" date="2021" name="Open Biol.">
        <title>Shared evolutionary footprints suggest mitochondrial oxidative damage underlies multiple complex I losses in fungi.</title>
        <authorList>
            <person name="Schikora-Tamarit M.A."/>
            <person name="Marcet-Houben M."/>
            <person name="Nosek J."/>
            <person name="Gabaldon T."/>
        </authorList>
    </citation>
    <scope>NUCLEOTIDE SEQUENCE</scope>
    <source>
        <strain evidence="13">CBS2887</strain>
    </source>
</reference>
<dbReference type="GO" id="GO:0005524">
    <property type="term" value="F:ATP binding"/>
    <property type="evidence" value="ECO:0007669"/>
    <property type="project" value="UniProtKB-KW"/>
</dbReference>
<dbReference type="PROSITE" id="PS00178">
    <property type="entry name" value="AA_TRNA_LIGASE_I"/>
    <property type="match status" value="1"/>
</dbReference>
<dbReference type="PRINTS" id="PR01039">
    <property type="entry name" value="TRNASYNTHTRP"/>
</dbReference>
<dbReference type="CDD" id="cd00806">
    <property type="entry name" value="TrpRS_core"/>
    <property type="match status" value="1"/>
</dbReference>
<gene>
    <name evidence="13" type="ORF">WICPIJ_000616</name>
</gene>
<dbReference type="FunFam" id="1.10.240.10:FF:000002">
    <property type="entry name" value="Tryptophan--tRNA ligase"/>
    <property type="match status" value="1"/>
</dbReference>
<evidence type="ECO:0000256" key="12">
    <source>
        <dbReference type="RuleBase" id="RU363036"/>
    </source>
</evidence>
<proteinExistence type="inferred from homology"/>
<dbReference type="EMBL" id="JAEUBG010000350">
    <property type="protein sequence ID" value="KAH3688403.1"/>
    <property type="molecule type" value="Genomic_DNA"/>
</dbReference>
<dbReference type="Proteomes" id="UP000774326">
    <property type="component" value="Unassembled WGS sequence"/>
</dbReference>
<dbReference type="InterPro" id="IPR024109">
    <property type="entry name" value="Trp-tRNA-ligase_bac-type"/>
</dbReference>
<dbReference type="PANTHER" id="PTHR43766:SF1">
    <property type="entry name" value="TRYPTOPHAN--TRNA LIGASE, MITOCHONDRIAL"/>
    <property type="match status" value="1"/>
</dbReference>
<evidence type="ECO:0000313" key="14">
    <source>
        <dbReference type="Proteomes" id="UP000774326"/>
    </source>
</evidence>
<dbReference type="SUPFAM" id="SSF52374">
    <property type="entry name" value="Nucleotidylyl transferase"/>
    <property type="match status" value="1"/>
</dbReference>
<dbReference type="Gene3D" id="1.10.240.10">
    <property type="entry name" value="Tyrosyl-Transfer RNA Synthetase"/>
    <property type="match status" value="1"/>
</dbReference>
<dbReference type="Gene3D" id="3.40.50.620">
    <property type="entry name" value="HUPs"/>
    <property type="match status" value="1"/>
</dbReference>
<organism evidence="13 14">
    <name type="scientific">Wickerhamomyces pijperi</name>
    <name type="common">Yeast</name>
    <name type="synonym">Pichia pijperi</name>
    <dbReference type="NCBI Taxonomy" id="599730"/>
    <lineage>
        <taxon>Eukaryota</taxon>
        <taxon>Fungi</taxon>
        <taxon>Dikarya</taxon>
        <taxon>Ascomycota</taxon>
        <taxon>Saccharomycotina</taxon>
        <taxon>Saccharomycetes</taxon>
        <taxon>Phaffomycetales</taxon>
        <taxon>Wickerhamomycetaceae</taxon>
        <taxon>Wickerhamomyces</taxon>
    </lineage>
</organism>
<dbReference type="InterPro" id="IPR002305">
    <property type="entry name" value="aa-tRNA-synth_Ic"/>
</dbReference>
<dbReference type="PANTHER" id="PTHR43766">
    <property type="entry name" value="TRYPTOPHAN--TRNA LIGASE, MITOCHONDRIAL"/>
    <property type="match status" value="1"/>
</dbReference>
<keyword evidence="14" id="KW-1185">Reference proteome</keyword>
<accession>A0A9P8QCH1</accession>
<evidence type="ECO:0000256" key="9">
    <source>
        <dbReference type="ARBA" id="ARBA00030268"/>
    </source>
</evidence>
<dbReference type="InterPro" id="IPR002306">
    <property type="entry name" value="Trp-tRNA-ligase"/>
</dbReference>
<comment type="similarity">
    <text evidence="2 12">Belongs to the class-I aminoacyl-tRNA synthetase family.</text>
</comment>